<keyword evidence="4" id="KW-1185">Reference proteome</keyword>
<organism evidence="3 4">
    <name type="scientific">Oedothorax gibbosus</name>
    <dbReference type="NCBI Taxonomy" id="931172"/>
    <lineage>
        <taxon>Eukaryota</taxon>
        <taxon>Metazoa</taxon>
        <taxon>Ecdysozoa</taxon>
        <taxon>Arthropoda</taxon>
        <taxon>Chelicerata</taxon>
        <taxon>Arachnida</taxon>
        <taxon>Araneae</taxon>
        <taxon>Araneomorphae</taxon>
        <taxon>Entelegynae</taxon>
        <taxon>Araneoidea</taxon>
        <taxon>Linyphiidae</taxon>
        <taxon>Erigoninae</taxon>
        <taxon>Oedothorax</taxon>
    </lineage>
</organism>
<dbReference type="EMBL" id="JAFNEN010000810">
    <property type="protein sequence ID" value="KAG8177164.1"/>
    <property type="molecule type" value="Genomic_DNA"/>
</dbReference>
<gene>
    <name evidence="3" type="ORF">JTE90_021758</name>
</gene>
<evidence type="ECO:0000256" key="1">
    <source>
        <dbReference type="SAM" id="Coils"/>
    </source>
</evidence>
<protein>
    <submittedName>
        <fullName evidence="3">Uncharacterized protein</fullName>
    </submittedName>
</protein>
<feature type="region of interest" description="Disordered" evidence="2">
    <location>
        <begin position="285"/>
        <end position="313"/>
    </location>
</feature>
<accession>A0AAV6TZF8</accession>
<feature type="region of interest" description="Disordered" evidence="2">
    <location>
        <begin position="1"/>
        <end position="27"/>
    </location>
</feature>
<feature type="compositionally biased region" description="Basic and acidic residues" evidence="2">
    <location>
        <begin position="1"/>
        <end position="14"/>
    </location>
</feature>
<feature type="region of interest" description="Disordered" evidence="2">
    <location>
        <begin position="464"/>
        <end position="498"/>
    </location>
</feature>
<feature type="coiled-coil region" evidence="1">
    <location>
        <begin position="363"/>
        <end position="390"/>
    </location>
</feature>
<feature type="compositionally biased region" description="Polar residues" evidence="2">
    <location>
        <begin position="470"/>
        <end position="485"/>
    </location>
</feature>
<evidence type="ECO:0000313" key="4">
    <source>
        <dbReference type="Proteomes" id="UP000827092"/>
    </source>
</evidence>
<evidence type="ECO:0000256" key="2">
    <source>
        <dbReference type="SAM" id="MobiDB-lite"/>
    </source>
</evidence>
<feature type="compositionally biased region" description="Basic and acidic residues" evidence="2">
    <location>
        <begin position="487"/>
        <end position="498"/>
    </location>
</feature>
<name>A0AAV6TZF8_9ARAC</name>
<keyword evidence="1" id="KW-0175">Coiled coil</keyword>
<proteinExistence type="predicted"/>
<comment type="caution">
    <text evidence="3">The sequence shown here is derived from an EMBL/GenBank/DDBJ whole genome shotgun (WGS) entry which is preliminary data.</text>
</comment>
<sequence length="2793" mass="323281">MDQEELRSLPRRPIESWTPLQPKRTTQSNELAMWKRLPSDAKYPLPSLPTRDNLFVVKPLGKSLHESYPGQDFNLSESPTLPYSPLNDPNLRSFFRSPVKQRHLVRRGLVTKDLRVKTRLEDYNQYRAYLHHLWCLQASQFIRHQNIKDKKRLEALCKAVDSENSLYNHLMDGKNRFQITEVMENLADTLPKRREPIMDHVRNPLLKSLIEWNEYQDKLQKDYKSKYPAIKEWLNKKSENYKFYIESKLNARLSKDEKLRARWTKLQKNSRMYFQLVNRLQEAEQQNRRLRTENREQSHKNVKPKHNHLTYTTGNDKNLEVQHKMLREHQLFKGFTEIKLATITSERKFTDPPRQENILGISSKTLEEELSEIEGQIRRHEDTLNQSSMKMNTEESTNTETNVKQGKLVYDIASSVIEKLKRQLQQTGDYIALQKKLSRQKKINRTSNTSEKLTNELKSSKALKTKDKTSVTSNYELTSSGQADSTEVEKIKSMPKDSKQSTLKLQKIDLARFRKSGETENTRDLTDAEFQSENDVLCSIQKCKRTNKKQRVSQKNIAENNKIEDLEEPNGIGELEIHLAEQYFKLHSKESDLEHQRSENSSKNLHLLQSAHVNITHNVNKTEFSKPQQVHLDKTTHLKDREQVQMDNSSPMKSSKEAELPQDHFKRTTVETDERVPLKQSSLFESSQEFIATKDQLETTSIINPPSLQFEPHRKIENNNIHKIEKYSNSFERTNIGMFKPMSIDDSLDGNEKEQSGPNILEANCNTTHDEATESNLTKAVKHIIKTVKEIQKSKDYYVQLNDLAEDEAHLLSKQSINEFVPQHNKESPKVIQSNKVTNANVLKELLPEENAKPTSRIESILGTHLNVEHDNKFLQMHKISNMDSLNKEIREIIETTKKGSETRDNSKTNINKEIHHFRVESARGNGEKLQFVEQLLVGDIPAELQIFDNIASTVSIPHVEQLQEIQLNDLPCINTTTEIQLQDMVECKEQQRTENEKNSKIENLKLKILKTPVSDEQFGTTYFRIDQFEQLTLKRNEELQHNPVNIKLNDLLLINSTSTLLFEQDSFLKTQNYFEILQNKLVNIEENAAYHQKSLVESIEADRPHIGNRNQDPNEMELKHHGEIDSVTYSGSLILEASEETANALMEHPQVESSNPYQIETEIKYQKEKDNVSCLEDSLVSEAGKETENTLIDHPQGSNRDHIETEKEYQKENDNVNHSKDIFLRDNDEGIENVPIESTKVVKSQTDTRDEPKDPIREVKLQTVPENDILVLEDIDKALVRKATGDCVQEEFNQATIYSLKLTEDNHLKAEGLIIFKAIKEFSKEIEQPFANISEEILLKDNSKKKSKHKKLKHLRQSREIESKTESIKNLLITKSDNKEITDNDFQNSIQNTINTPGQCKERNSTIVENFQHPLHADSKDIAKTKYKTVPKRCVFLNEEDLKIAMNFHFGIPDDSEKHKALQSRDGIRKDLSKDIIIPKDVNLVNNNKINVTEGGDESQLETETNLKTSGNSNWVNITENKDNVKLDNKEHSQNLFQDKVLRGNQVKTSKNKKFHRNFKENTSEEKNDDKCQFKQPIKLIATMENSASITQNSYCPKDEIKTLVPDELYSNFRGEKTRCMKTQQENTKLQNNLSTPFCKQILEYQKQKLDKDFKRYILRGRTLYLSENWGITNSISSESLDLDLKRNIFEDNKTKLDEDLTNYVSSRKIEGYHSNIVVDNQSCFVEKEKIEAAGILSKKCIFEGKENLEVESENKIEWKEERIDALCKQEHEVHSYKTIFRKENKLDAKDNINKSTDKELQDVKGAEKKMILKNFCKKELKIGSKSGQEELKNKMYDDVNEEIETNFTEDEKKLYSNAKIDFDKSKNETSEWENETSCNQADQIIEESSYIDSNLWIEASKMNNGTSSKQCHEITGDSCSIEECEVKSEIPYKQSDETTGDSNWNDTCELKNKIYYIADETPADSNWIEKCEVNNELSCNPYVNILEDSDWVDACEVKSEISFKQSNEISEDSNSIGAREVKNGLSYKHSNEVLVYRPFMDGTIINDTDEMRNGITSYQSGEITEHSFAIKYSDRILSDKINEKYPLEILVKKEIYFDPIISKPDYQWNIAKAQKDASSLSDVVISEQSITEISQIKTMPSFSKDGVLINEHELDLQDFVLHVDDKIAEKRNTIKDFSNERMNMFTTLDKQTRWNPNEVLAGAAQSLQPIATRCPRKISEQPIHVKFDNVEDLQLQISLESNKNAFKYTKIESRSEVTNLKQDKLMERYSSDVNFDRTVEDLCGMFTEFTVEGRTEIFKSQQFLQGNKTNIMALPHNEIVKKYSLDVDFDQVAEDLCRKFSERRTESFTEQQFSQGNKTNIMALPHHEKMKRHSSDVNFDQVVEDLCRVFSECRMESFTEQQFSQGNKTNIMALPHHEKMEIHTSDVNFDQVVEDLCRMFSVFTIEGKMESCTSRQHLHSNETNIMPLPHTSSAAKSTSIDLLVGLMKALNLGTQKYLEDEKGNSTEFLISNSSPSNFSEDQSLTFNLQMETNRNRNPFNARVTVSNRIEINLKEYLQFYFAGSQASSAGPPLVEMITWSSNENSENFHYVDNPETEYEIIQLNSLPDLRLNSSTQNIEAPFCGYFGDNVISNNPETPSTGINLTPTLLKSNHSQEENQLIEINLNTNVSEEEQVKNVDYSEHSLETLLKIEEQEFKQFKAIDTTNSPNVTELKIEKFDLYSRIQNRIAEGLHRLETYITKPKILFQKRQSKNVKKVNRRKLENKIFSPDSIQDETIFFKKCDTEEESSSS</sequence>
<dbReference type="Proteomes" id="UP000827092">
    <property type="component" value="Unassembled WGS sequence"/>
</dbReference>
<feature type="compositionally biased region" description="Basic and acidic residues" evidence="2">
    <location>
        <begin position="285"/>
        <end position="299"/>
    </location>
</feature>
<evidence type="ECO:0000313" key="3">
    <source>
        <dbReference type="EMBL" id="KAG8177164.1"/>
    </source>
</evidence>
<reference evidence="3 4" key="1">
    <citation type="journal article" date="2022" name="Nat. Ecol. Evol.">
        <title>A masculinizing supergene underlies an exaggerated male reproductive morph in a spider.</title>
        <authorList>
            <person name="Hendrickx F."/>
            <person name="De Corte Z."/>
            <person name="Sonet G."/>
            <person name="Van Belleghem S.M."/>
            <person name="Kostlbacher S."/>
            <person name="Vangestel C."/>
        </authorList>
    </citation>
    <scope>NUCLEOTIDE SEQUENCE [LARGE SCALE GENOMIC DNA]</scope>
    <source>
        <strain evidence="3">W744_W776</strain>
    </source>
</reference>